<evidence type="ECO:0000256" key="1">
    <source>
        <dbReference type="ARBA" id="ARBA00000798"/>
    </source>
</evidence>
<dbReference type="EC" id="3.1.4.4" evidence="3"/>
<comment type="caution">
    <text evidence="8">The sequence shown here is derived from an EMBL/GenBank/DDBJ whole genome shotgun (WGS) entry which is preliminary data.</text>
</comment>
<dbReference type="GO" id="GO:0006793">
    <property type="term" value="P:phosphorus metabolic process"/>
    <property type="evidence" value="ECO:0007669"/>
    <property type="project" value="UniProtKB-ARBA"/>
</dbReference>
<dbReference type="Proteomes" id="UP000256269">
    <property type="component" value="Unassembled WGS sequence"/>
</dbReference>
<evidence type="ECO:0000259" key="7">
    <source>
        <dbReference type="PROSITE" id="PS50035"/>
    </source>
</evidence>
<proteinExistence type="inferred from homology"/>
<dbReference type="InterPro" id="IPR025202">
    <property type="entry name" value="PLD-like_dom"/>
</dbReference>
<dbReference type="Gene3D" id="3.30.870.10">
    <property type="entry name" value="Endonuclease Chain A"/>
    <property type="match status" value="2"/>
</dbReference>
<keyword evidence="4" id="KW-0378">Hydrolase</keyword>
<evidence type="ECO:0000256" key="2">
    <source>
        <dbReference type="ARBA" id="ARBA00008664"/>
    </source>
</evidence>
<protein>
    <recommendedName>
        <fullName evidence="3">phospholipase D</fullName>
        <ecNumber evidence="3">3.1.4.4</ecNumber>
    </recommendedName>
</protein>
<dbReference type="GO" id="GO:0016042">
    <property type="term" value="P:lipid catabolic process"/>
    <property type="evidence" value="ECO:0007669"/>
    <property type="project" value="UniProtKB-KW"/>
</dbReference>
<evidence type="ECO:0000256" key="6">
    <source>
        <dbReference type="ARBA" id="ARBA00023098"/>
    </source>
</evidence>
<keyword evidence="6" id="KW-0443">Lipid metabolism</keyword>
<dbReference type="GO" id="GO:0004630">
    <property type="term" value="F:phospholipase D activity"/>
    <property type="evidence" value="ECO:0007669"/>
    <property type="project" value="UniProtKB-EC"/>
</dbReference>
<dbReference type="EMBL" id="QUNO01000015">
    <property type="protein sequence ID" value="REH37089.1"/>
    <property type="molecule type" value="Genomic_DNA"/>
</dbReference>
<reference evidence="8 9" key="1">
    <citation type="submission" date="2018-08" db="EMBL/GenBank/DDBJ databases">
        <title>Genomic Encyclopedia of Archaeal and Bacterial Type Strains, Phase II (KMG-II): from individual species to whole genera.</title>
        <authorList>
            <person name="Goeker M."/>
        </authorList>
    </citation>
    <scope>NUCLEOTIDE SEQUENCE [LARGE SCALE GENOMIC DNA]</scope>
    <source>
        <strain evidence="8 9">DSM 45791</strain>
    </source>
</reference>
<keyword evidence="9" id="KW-1185">Reference proteome</keyword>
<dbReference type="InterPro" id="IPR051406">
    <property type="entry name" value="PLD_domain"/>
</dbReference>
<dbReference type="PANTHER" id="PTHR43856:SF1">
    <property type="entry name" value="MITOCHONDRIAL CARDIOLIPIN HYDROLASE"/>
    <property type="match status" value="1"/>
</dbReference>
<evidence type="ECO:0000313" key="8">
    <source>
        <dbReference type="EMBL" id="REH37089.1"/>
    </source>
</evidence>
<comment type="catalytic activity">
    <reaction evidence="1">
        <text>a 1,2-diacyl-sn-glycero-3-phosphocholine + H2O = a 1,2-diacyl-sn-glycero-3-phosphate + choline + H(+)</text>
        <dbReference type="Rhea" id="RHEA:14445"/>
        <dbReference type="ChEBI" id="CHEBI:15354"/>
        <dbReference type="ChEBI" id="CHEBI:15377"/>
        <dbReference type="ChEBI" id="CHEBI:15378"/>
        <dbReference type="ChEBI" id="CHEBI:57643"/>
        <dbReference type="ChEBI" id="CHEBI:58608"/>
        <dbReference type="EC" id="3.1.4.4"/>
    </reaction>
</comment>
<evidence type="ECO:0000313" key="9">
    <source>
        <dbReference type="Proteomes" id="UP000256269"/>
    </source>
</evidence>
<dbReference type="OrthoDB" id="9765044at2"/>
<comment type="similarity">
    <text evidence="2">Belongs to the phospholipase D family.</text>
</comment>
<dbReference type="PROSITE" id="PS50035">
    <property type="entry name" value="PLD"/>
    <property type="match status" value="2"/>
</dbReference>
<organism evidence="8 9">
    <name type="scientific">Kutzneria buriramensis</name>
    <dbReference type="NCBI Taxonomy" id="1045776"/>
    <lineage>
        <taxon>Bacteria</taxon>
        <taxon>Bacillati</taxon>
        <taxon>Actinomycetota</taxon>
        <taxon>Actinomycetes</taxon>
        <taxon>Pseudonocardiales</taxon>
        <taxon>Pseudonocardiaceae</taxon>
        <taxon>Kutzneria</taxon>
    </lineage>
</organism>
<dbReference type="GO" id="GO:0016891">
    <property type="term" value="F:RNA endonuclease activity producing 5'-phosphomonoesters, hydrolytic mechanism"/>
    <property type="evidence" value="ECO:0007669"/>
    <property type="project" value="TreeGrafter"/>
</dbReference>
<dbReference type="AlphaFoldDB" id="A0A3E0H3H7"/>
<feature type="domain" description="PLD phosphodiesterase" evidence="7">
    <location>
        <begin position="299"/>
        <end position="325"/>
    </location>
</feature>
<evidence type="ECO:0000256" key="3">
    <source>
        <dbReference type="ARBA" id="ARBA00012027"/>
    </source>
</evidence>
<evidence type="ECO:0000256" key="5">
    <source>
        <dbReference type="ARBA" id="ARBA00022963"/>
    </source>
</evidence>
<feature type="domain" description="PLD phosphodiesterase" evidence="7">
    <location>
        <begin position="119"/>
        <end position="146"/>
    </location>
</feature>
<dbReference type="SUPFAM" id="SSF56024">
    <property type="entry name" value="Phospholipase D/nuclease"/>
    <property type="match status" value="2"/>
</dbReference>
<evidence type="ECO:0000256" key="4">
    <source>
        <dbReference type="ARBA" id="ARBA00022801"/>
    </source>
</evidence>
<sequence>MDVMTTEITFLRDTAHGGAAAQPSTIAAQLAAFVGAARSSVHIAIYDFRLGDALAKPVVTALTDAAANGVDVRIAYDASKPSTGFAALGADPAPPGTAQWLNSRFGGSGVALRPVTTPSGKLMHDKYVVVDNRRVWTGSTNFTDDAWTRQENNILRFTSSALAAAYEQDFDQLWESGDIRRTGLDDRGTTTIGTETVGWSFAPGEGPAMDADLVGLVSGVRNRLVVASMVITSHALLAALAKAVSTGVHVSGMYDAGQMGPIAHEWASSKSSAQTLADWQTVAAKLVGKRSTPYSPTGVHDFMHLKVLVSDDTVATGSYNFSANAEGNAENQLRLTSGRIADSYAAFVATLVEAYSAG</sequence>
<dbReference type="PANTHER" id="PTHR43856">
    <property type="entry name" value="CARDIOLIPIN HYDROLASE"/>
    <property type="match status" value="1"/>
</dbReference>
<name>A0A3E0H3H7_9PSEU</name>
<keyword evidence="5" id="KW-0442">Lipid degradation</keyword>
<dbReference type="Pfam" id="PF13091">
    <property type="entry name" value="PLDc_2"/>
    <property type="match status" value="2"/>
</dbReference>
<gene>
    <name evidence="8" type="ORF">BCF44_11593</name>
</gene>
<accession>A0A3E0H3H7</accession>
<dbReference type="InterPro" id="IPR001736">
    <property type="entry name" value="PLipase_D/transphosphatidylase"/>
</dbReference>
<dbReference type="SMART" id="SM00155">
    <property type="entry name" value="PLDc"/>
    <property type="match status" value="2"/>
</dbReference>